<proteinExistence type="predicted"/>
<evidence type="ECO:0000313" key="2">
    <source>
        <dbReference type="Proteomes" id="UP000789860"/>
    </source>
</evidence>
<name>A0ACA9K8P4_9GLOM</name>
<organism evidence="1 2">
    <name type="scientific">Scutellospora calospora</name>
    <dbReference type="NCBI Taxonomy" id="85575"/>
    <lineage>
        <taxon>Eukaryota</taxon>
        <taxon>Fungi</taxon>
        <taxon>Fungi incertae sedis</taxon>
        <taxon>Mucoromycota</taxon>
        <taxon>Glomeromycotina</taxon>
        <taxon>Glomeromycetes</taxon>
        <taxon>Diversisporales</taxon>
        <taxon>Gigasporaceae</taxon>
        <taxon>Scutellospora</taxon>
    </lineage>
</organism>
<accession>A0ACA9K8P4</accession>
<dbReference type="EMBL" id="CAJVPM010001050">
    <property type="protein sequence ID" value="CAG8458399.1"/>
    <property type="molecule type" value="Genomic_DNA"/>
</dbReference>
<sequence>QAGANTNQIYVSLLDDPVKTGNNDHNDNTHDTHYSVLKTVKDNWNLGSVRNAKTANSVVKSSRRCK</sequence>
<gene>
    <name evidence="1" type="ORF">SCALOS_LOCUS1504</name>
</gene>
<dbReference type="Proteomes" id="UP000789860">
    <property type="component" value="Unassembled WGS sequence"/>
</dbReference>
<reference evidence="1" key="1">
    <citation type="submission" date="2021-06" db="EMBL/GenBank/DDBJ databases">
        <authorList>
            <person name="Kallberg Y."/>
            <person name="Tangrot J."/>
            <person name="Rosling A."/>
        </authorList>
    </citation>
    <scope>NUCLEOTIDE SEQUENCE</scope>
    <source>
        <strain evidence="1">AU212A</strain>
    </source>
</reference>
<evidence type="ECO:0000313" key="1">
    <source>
        <dbReference type="EMBL" id="CAG8458399.1"/>
    </source>
</evidence>
<feature type="non-terminal residue" evidence="1">
    <location>
        <position position="1"/>
    </location>
</feature>
<protein>
    <submittedName>
        <fullName evidence="1">11876_t:CDS:1</fullName>
    </submittedName>
</protein>
<comment type="caution">
    <text evidence="1">The sequence shown here is derived from an EMBL/GenBank/DDBJ whole genome shotgun (WGS) entry which is preliminary data.</text>
</comment>
<keyword evidence="2" id="KW-1185">Reference proteome</keyword>